<feature type="signal peptide" evidence="1">
    <location>
        <begin position="1"/>
        <end position="22"/>
    </location>
</feature>
<organism evidence="2 3">
    <name type="scientific">Stylosanthes scabra</name>
    <dbReference type="NCBI Taxonomy" id="79078"/>
    <lineage>
        <taxon>Eukaryota</taxon>
        <taxon>Viridiplantae</taxon>
        <taxon>Streptophyta</taxon>
        <taxon>Embryophyta</taxon>
        <taxon>Tracheophyta</taxon>
        <taxon>Spermatophyta</taxon>
        <taxon>Magnoliopsida</taxon>
        <taxon>eudicotyledons</taxon>
        <taxon>Gunneridae</taxon>
        <taxon>Pentapetalae</taxon>
        <taxon>rosids</taxon>
        <taxon>fabids</taxon>
        <taxon>Fabales</taxon>
        <taxon>Fabaceae</taxon>
        <taxon>Papilionoideae</taxon>
        <taxon>50 kb inversion clade</taxon>
        <taxon>dalbergioids sensu lato</taxon>
        <taxon>Dalbergieae</taxon>
        <taxon>Pterocarpus clade</taxon>
        <taxon>Stylosanthes</taxon>
    </lineage>
</organism>
<accession>A0ABU6UPJ1</accession>
<comment type="caution">
    <text evidence="2">The sequence shown here is derived from an EMBL/GenBank/DDBJ whole genome shotgun (WGS) entry which is preliminary data.</text>
</comment>
<gene>
    <name evidence="2" type="ORF">PIB30_065808</name>
</gene>
<name>A0ABU6UPJ1_9FABA</name>
<feature type="chain" id="PRO_5047416689" evidence="1">
    <location>
        <begin position="23"/>
        <end position="110"/>
    </location>
</feature>
<protein>
    <submittedName>
        <fullName evidence="2">Uncharacterized protein</fullName>
    </submittedName>
</protein>
<evidence type="ECO:0000256" key="1">
    <source>
        <dbReference type="SAM" id="SignalP"/>
    </source>
</evidence>
<keyword evidence="3" id="KW-1185">Reference proteome</keyword>
<evidence type="ECO:0000313" key="2">
    <source>
        <dbReference type="EMBL" id="MED6161948.1"/>
    </source>
</evidence>
<keyword evidence="1" id="KW-0732">Signal</keyword>
<dbReference type="Proteomes" id="UP001341840">
    <property type="component" value="Unassembled WGS sequence"/>
</dbReference>
<sequence length="110" mass="11833">MGGSRWRIRGWNGGLSMRTVIGCAWMLDGATKDRVYTLSLRPGVRGVKRTRCLAYGNSGPLGVGRLIGPPGKYERWSSSASSGSVGLGYDNRPGELILACRNRHSSCAFA</sequence>
<proteinExistence type="predicted"/>
<dbReference type="EMBL" id="JASCZI010121490">
    <property type="protein sequence ID" value="MED6161948.1"/>
    <property type="molecule type" value="Genomic_DNA"/>
</dbReference>
<reference evidence="2 3" key="1">
    <citation type="journal article" date="2023" name="Plants (Basel)">
        <title>Bridging the Gap: Combining Genomics and Transcriptomics Approaches to Understand Stylosanthes scabra, an Orphan Legume from the Brazilian Caatinga.</title>
        <authorList>
            <person name="Ferreira-Neto J.R.C."/>
            <person name="da Silva M.D."/>
            <person name="Binneck E."/>
            <person name="de Melo N.F."/>
            <person name="da Silva R.H."/>
            <person name="de Melo A.L.T.M."/>
            <person name="Pandolfi V."/>
            <person name="Bustamante F.O."/>
            <person name="Brasileiro-Vidal A.C."/>
            <person name="Benko-Iseppon A.M."/>
        </authorList>
    </citation>
    <scope>NUCLEOTIDE SEQUENCE [LARGE SCALE GENOMIC DNA]</scope>
    <source>
        <tissue evidence="2">Leaves</tissue>
    </source>
</reference>
<evidence type="ECO:0000313" key="3">
    <source>
        <dbReference type="Proteomes" id="UP001341840"/>
    </source>
</evidence>